<dbReference type="GO" id="GO:0006974">
    <property type="term" value="P:DNA damage response"/>
    <property type="evidence" value="ECO:0007669"/>
    <property type="project" value="TreeGrafter"/>
</dbReference>
<organism evidence="1 2">
    <name type="scientific">Alteracholeplasma palmae (strain ATCC 49389 / J233)</name>
    <name type="common">Acholeplasma palmae</name>
    <dbReference type="NCBI Taxonomy" id="1318466"/>
    <lineage>
        <taxon>Bacteria</taxon>
        <taxon>Bacillati</taxon>
        <taxon>Mycoplasmatota</taxon>
        <taxon>Mollicutes</taxon>
        <taxon>Acholeplasmatales</taxon>
        <taxon>Acholeplasmataceae</taxon>
        <taxon>Acholeplasma</taxon>
    </lineage>
</organism>
<proteinExistence type="predicted"/>
<keyword evidence="2" id="KW-1185">Reference proteome</keyword>
<dbReference type="OrthoDB" id="850697at2"/>
<protein>
    <recommendedName>
        <fullName evidence="3">SIMPL domain-containing protein</fullName>
    </recommendedName>
</protein>
<dbReference type="RefSeq" id="WP_026654001.1">
    <property type="nucleotide sequence ID" value="NC_022538.1"/>
</dbReference>
<dbReference type="KEGG" id="apal:BN85400390"/>
<dbReference type="HOGENOM" id="CLU_110106_0_0_14"/>
<dbReference type="AlphaFoldDB" id="U4KQU8"/>
<gene>
    <name evidence="1" type="ORF">BN85400390</name>
</gene>
<dbReference type="Proteomes" id="UP000032740">
    <property type="component" value="Chromosome"/>
</dbReference>
<reference evidence="1 2" key="1">
    <citation type="journal article" date="2013" name="J. Mol. Microbiol. Biotechnol.">
        <title>Analysis of the Complete Genomes of Acholeplasma brassicae , A. palmae and A. laidlawii and Their Comparison to the Obligate Parasites from ' Candidatus Phytoplasma'.</title>
        <authorList>
            <person name="Kube M."/>
            <person name="Siewert C."/>
            <person name="Migdoll A.M."/>
            <person name="Duduk B."/>
            <person name="Holz S."/>
            <person name="Rabus R."/>
            <person name="Seemuller E."/>
            <person name="Mitrovic J."/>
            <person name="Muller I."/>
            <person name="Buttner C."/>
            <person name="Reinhardt R."/>
        </authorList>
    </citation>
    <scope>NUCLEOTIDE SEQUENCE [LARGE SCALE GENOMIC DNA]</scope>
    <source>
        <strain evidence="1 2">J233</strain>
    </source>
</reference>
<dbReference type="Gene3D" id="3.30.70.2970">
    <property type="entry name" value="Protein of unknown function (DUF541), domain 2"/>
    <property type="match status" value="1"/>
</dbReference>
<evidence type="ECO:0000313" key="2">
    <source>
        <dbReference type="Proteomes" id="UP000032740"/>
    </source>
</evidence>
<dbReference type="Gene3D" id="3.30.110.170">
    <property type="entry name" value="Protein of unknown function (DUF541), domain 1"/>
    <property type="match status" value="1"/>
</dbReference>
<dbReference type="InterPro" id="IPR052022">
    <property type="entry name" value="26kDa_periplasmic_antigen"/>
</dbReference>
<evidence type="ECO:0008006" key="3">
    <source>
        <dbReference type="Google" id="ProtNLM"/>
    </source>
</evidence>
<evidence type="ECO:0000313" key="1">
    <source>
        <dbReference type="EMBL" id="CCV63616.1"/>
    </source>
</evidence>
<dbReference type="PANTHER" id="PTHR34387">
    <property type="entry name" value="SLR1258 PROTEIN"/>
    <property type="match status" value="1"/>
</dbReference>
<dbReference type="EMBL" id="FO681347">
    <property type="protein sequence ID" value="CCV63616.1"/>
    <property type="molecule type" value="Genomic_DNA"/>
</dbReference>
<accession>U4KQU8</accession>
<name>U4KQU8_ALTPJ</name>
<sequence>MKTITIKSKGKISIQPDTIELNFKLSHENKEYDQTLLETTEKYNTLLSKLVHIGFTKESLKTLDFNIRTNYEDHHENGNYKRVFVGYICTQILKLSFDIDYHKLAQILEAISKSKTNPEISFNFTVKNKEVYADKALKDAAKKAFKTAKSLALASNVTLGEVVSINHAIEDHRFISDTKVQMHKNYVLSSSIELDLNVEDIKIEELVEFTFEIK</sequence>
<dbReference type="InterPro" id="IPR007497">
    <property type="entry name" value="SIMPL/DUF541"/>
</dbReference>
<dbReference type="PANTHER" id="PTHR34387:SF2">
    <property type="entry name" value="SLR1258 PROTEIN"/>
    <property type="match status" value="1"/>
</dbReference>
<dbReference type="Pfam" id="PF04402">
    <property type="entry name" value="SIMPL"/>
    <property type="match status" value="1"/>
</dbReference>